<dbReference type="Gene3D" id="2.60.40.10">
    <property type="entry name" value="Immunoglobulins"/>
    <property type="match status" value="1"/>
</dbReference>
<evidence type="ECO:0000259" key="2">
    <source>
        <dbReference type="SMART" id="SM00409"/>
    </source>
</evidence>
<feature type="domain" description="Immunoglobulin" evidence="2">
    <location>
        <begin position="33"/>
        <end position="132"/>
    </location>
</feature>
<evidence type="ECO:0000313" key="4">
    <source>
        <dbReference type="EnsemblMetazoa" id="HelroP171686"/>
    </source>
</evidence>
<keyword evidence="5" id="KW-1185">Reference proteome</keyword>
<gene>
    <name evidence="4" type="primary">20203748</name>
    <name evidence="3" type="ORF">HELRODRAFT_171686</name>
</gene>
<dbReference type="KEGG" id="hro:HELRODRAFT_171686"/>
<dbReference type="EnsemblMetazoa" id="HelroT171686">
    <property type="protein sequence ID" value="HelroP171686"/>
    <property type="gene ID" value="HelroG171686"/>
</dbReference>
<dbReference type="RefSeq" id="XP_009016633.1">
    <property type="nucleotide sequence ID" value="XM_009018385.1"/>
</dbReference>
<dbReference type="SMART" id="SM00409">
    <property type="entry name" value="IG"/>
    <property type="match status" value="1"/>
</dbReference>
<dbReference type="InterPro" id="IPR036179">
    <property type="entry name" value="Ig-like_dom_sf"/>
</dbReference>
<protein>
    <recommendedName>
        <fullName evidence="2">Immunoglobulin domain-containing protein</fullName>
    </recommendedName>
</protein>
<dbReference type="SUPFAM" id="SSF48726">
    <property type="entry name" value="Immunoglobulin"/>
    <property type="match status" value="1"/>
</dbReference>
<name>T1F4J9_HELRO</name>
<evidence type="ECO:0000313" key="5">
    <source>
        <dbReference type="Proteomes" id="UP000015101"/>
    </source>
</evidence>
<accession>T1F4J9</accession>
<sequence length="751" mass="87713">MAIIHLIHDLHLRVFLVIKIVTTSLSTAEGQLPQNQVVEVGSNMTIHCSTEYPGHGIIWYYQIGESGIDVTIHEQDFKNTPFGSRLEITRRRKVNRWVFSLTLADVRIYDFGVFTCYNVKTRLFASCILTVVKFMSCKSTHNHVATTYACKFMHSDLIKIEAAWTCNRDNVDIGTELSSPMINIPGTNKTITVNVVKTKAELEKRFGGTYKFQCNITFSDAYLSPPTWAKDLDKTPMRYSKSYNYLAHIQFNITDHYNLVVNEPVQCLAFSNLPVDFGIIVNDKEYIKGDVVYINRFNQTVKMTCFAKNNLNLEPVYITIEDIKVHKTYPVSNCMIHNIHDCFEKFIYDIDDNADFLIMTPHRYHVLCNEILHNISICVRKIVPCMMSSIYLHYFQALRYLCSNNYLVHRPYFYGIPLDWQCNGIYPQQLGLVSYVTDPERFIYKAELLQENPPSLAVIFLNMCSKLRGQINLYCTTVAAKVYGNEDSGNWHYNFFSRLTMQRENKSEGTNFYKRLFTEKNTCEIENLDETRQQACKHNEECYFMFDELLSLINLGVIYIENTELLEKSVCKKSQSFIEECVKQVFTHCCPVVKALVIPTTVFYRLLCADYRVSYEEYHKSCYNKLFGNVNFTSFLNCSENLRKVYNQIYDRRDAERLTNLTMEEEVELCYTALKYLDCIQHHVEVVCDKDAALLQRILIRLLMAKAFEKFHCYYAFSHRSNYLMKISESIRLKHSKFSIYVAIMFVIIYF</sequence>
<dbReference type="GeneID" id="20203748"/>
<evidence type="ECO:0000256" key="1">
    <source>
        <dbReference type="SAM" id="SignalP"/>
    </source>
</evidence>
<dbReference type="InterPro" id="IPR003599">
    <property type="entry name" value="Ig_sub"/>
</dbReference>
<dbReference type="HOGENOM" id="CLU_386508_0_0_1"/>
<dbReference type="Proteomes" id="UP000015101">
    <property type="component" value="Unassembled WGS sequence"/>
</dbReference>
<feature type="chain" id="PRO_5010980266" description="Immunoglobulin domain-containing protein" evidence="1">
    <location>
        <begin position="31"/>
        <end position="751"/>
    </location>
</feature>
<keyword evidence="1" id="KW-0732">Signal</keyword>
<feature type="signal peptide" evidence="1">
    <location>
        <begin position="1"/>
        <end position="30"/>
    </location>
</feature>
<reference evidence="5" key="1">
    <citation type="submission" date="2012-12" db="EMBL/GenBank/DDBJ databases">
        <authorList>
            <person name="Hellsten U."/>
            <person name="Grimwood J."/>
            <person name="Chapman J.A."/>
            <person name="Shapiro H."/>
            <person name="Aerts A."/>
            <person name="Otillar R.P."/>
            <person name="Terry A.Y."/>
            <person name="Boore J.L."/>
            <person name="Simakov O."/>
            <person name="Marletaz F."/>
            <person name="Cho S.-J."/>
            <person name="Edsinger-Gonzales E."/>
            <person name="Havlak P."/>
            <person name="Kuo D.-H."/>
            <person name="Larsson T."/>
            <person name="Lv J."/>
            <person name="Arendt D."/>
            <person name="Savage R."/>
            <person name="Osoegawa K."/>
            <person name="de Jong P."/>
            <person name="Lindberg D.R."/>
            <person name="Seaver E.C."/>
            <person name="Weisblat D.A."/>
            <person name="Putnam N.H."/>
            <person name="Grigoriev I.V."/>
            <person name="Rokhsar D.S."/>
        </authorList>
    </citation>
    <scope>NUCLEOTIDE SEQUENCE</scope>
</reference>
<dbReference type="EMBL" id="KB096365">
    <property type="protein sequence ID" value="ESO05318.1"/>
    <property type="molecule type" value="Genomic_DNA"/>
</dbReference>
<dbReference type="AlphaFoldDB" id="T1F4J9"/>
<dbReference type="InParanoid" id="T1F4J9"/>
<reference evidence="4" key="3">
    <citation type="submission" date="2015-06" db="UniProtKB">
        <authorList>
            <consortium name="EnsemblMetazoa"/>
        </authorList>
    </citation>
    <scope>IDENTIFICATION</scope>
</reference>
<evidence type="ECO:0000313" key="3">
    <source>
        <dbReference type="EMBL" id="ESO05318.1"/>
    </source>
</evidence>
<dbReference type="CTD" id="20203748"/>
<dbReference type="InterPro" id="IPR013783">
    <property type="entry name" value="Ig-like_fold"/>
</dbReference>
<reference evidence="3 5" key="2">
    <citation type="journal article" date="2013" name="Nature">
        <title>Insights into bilaterian evolution from three spiralian genomes.</title>
        <authorList>
            <person name="Simakov O."/>
            <person name="Marletaz F."/>
            <person name="Cho S.J."/>
            <person name="Edsinger-Gonzales E."/>
            <person name="Havlak P."/>
            <person name="Hellsten U."/>
            <person name="Kuo D.H."/>
            <person name="Larsson T."/>
            <person name="Lv J."/>
            <person name="Arendt D."/>
            <person name="Savage R."/>
            <person name="Osoegawa K."/>
            <person name="de Jong P."/>
            <person name="Grimwood J."/>
            <person name="Chapman J.A."/>
            <person name="Shapiro H."/>
            <person name="Aerts A."/>
            <person name="Otillar R.P."/>
            <person name="Terry A.Y."/>
            <person name="Boore J.L."/>
            <person name="Grigoriev I.V."/>
            <person name="Lindberg D.R."/>
            <person name="Seaver E.C."/>
            <person name="Weisblat D.A."/>
            <person name="Putnam N.H."/>
            <person name="Rokhsar D.S."/>
        </authorList>
    </citation>
    <scope>NUCLEOTIDE SEQUENCE</scope>
</reference>
<dbReference type="EMBL" id="AMQM01003915">
    <property type="status" value="NOT_ANNOTATED_CDS"/>
    <property type="molecule type" value="Genomic_DNA"/>
</dbReference>
<proteinExistence type="predicted"/>
<organism evidence="4 5">
    <name type="scientific">Helobdella robusta</name>
    <name type="common">Californian leech</name>
    <dbReference type="NCBI Taxonomy" id="6412"/>
    <lineage>
        <taxon>Eukaryota</taxon>
        <taxon>Metazoa</taxon>
        <taxon>Spiralia</taxon>
        <taxon>Lophotrochozoa</taxon>
        <taxon>Annelida</taxon>
        <taxon>Clitellata</taxon>
        <taxon>Hirudinea</taxon>
        <taxon>Rhynchobdellida</taxon>
        <taxon>Glossiphoniidae</taxon>
        <taxon>Helobdella</taxon>
    </lineage>
</organism>